<evidence type="ECO:0000313" key="1">
    <source>
        <dbReference type="EMBL" id="GHO45528.1"/>
    </source>
</evidence>
<gene>
    <name evidence="1" type="ORF">KSX_36910</name>
</gene>
<protein>
    <submittedName>
        <fullName evidence="1">Uncharacterized protein</fullName>
    </submittedName>
</protein>
<keyword evidence="2" id="KW-1185">Reference proteome</keyword>
<organism evidence="1 2">
    <name type="scientific">Ktedonospora formicarum</name>
    <dbReference type="NCBI Taxonomy" id="2778364"/>
    <lineage>
        <taxon>Bacteria</taxon>
        <taxon>Bacillati</taxon>
        <taxon>Chloroflexota</taxon>
        <taxon>Ktedonobacteria</taxon>
        <taxon>Ktedonobacterales</taxon>
        <taxon>Ktedonobacteraceae</taxon>
        <taxon>Ktedonospora</taxon>
    </lineage>
</organism>
<dbReference type="AlphaFoldDB" id="A0A8J3I3Y1"/>
<sequence>MAWFGGIYHQTTPRPFFYSPLPKPGRMRYNTVHCEEMILEEHIPYPLAYALE</sequence>
<name>A0A8J3I3Y1_9CHLR</name>
<accession>A0A8J3I3Y1</accession>
<dbReference type="EMBL" id="BNJF01000001">
    <property type="protein sequence ID" value="GHO45528.1"/>
    <property type="molecule type" value="Genomic_DNA"/>
</dbReference>
<comment type="caution">
    <text evidence="1">The sequence shown here is derived from an EMBL/GenBank/DDBJ whole genome shotgun (WGS) entry which is preliminary data.</text>
</comment>
<dbReference type="Proteomes" id="UP000612362">
    <property type="component" value="Unassembled WGS sequence"/>
</dbReference>
<proteinExistence type="predicted"/>
<reference evidence="1" key="1">
    <citation type="submission" date="2020-10" db="EMBL/GenBank/DDBJ databases">
        <title>Taxonomic study of unclassified bacteria belonging to the class Ktedonobacteria.</title>
        <authorList>
            <person name="Yabe S."/>
            <person name="Wang C.M."/>
            <person name="Zheng Y."/>
            <person name="Sakai Y."/>
            <person name="Cavaletti L."/>
            <person name="Monciardini P."/>
            <person name="Donadio S."/>
        </authorList>
    </citation>
    <scope>NUCLEOTIDE SEQUENCE</scope>
    <source>
        <strain evidence="1">SOSP1-1</strain>
    </source>
</reference>
<evidence type="ECO:0000313" key="2">
    <source>
        <dbReference type="Proteomes" id="UP000612362"/>
    </source>
</evidence>